<gene>
    <name evidence="3" type="ORF">G3574_12175</name>
</gene>
<dbReference type="CDD" id="cd01949">
    <property type="entry name" value="GGDEF"/>
    <property type="match status" value="1"/>
</dbReference>
<reference evidence="3 4" key="1">
    <citation type="submission" date="2020-02" db="EMBL/GenBank/DDBJ databases">
        <authorList>
            <person name="Kim M.K."/>
        </authorList>
    </citation>
    <scope>NUCLEOTIDE SEQUENCE [LARGE SCALE GENOMIC DNA]</scope>
    <source>
        <strain evidence="3 4">17J57-3</strain>
    </source>
</reference>
<dbReference type="PANTHER" id="PTHR46663">
    <property type="entry name" value="DIGUANYLATE CYCLASE DGCT-RELATED"/>
    <property type="match status" value="1"/>
</dbReference>
<dbReference type="InterPro" id="IPR035965">
    <property type="entry name" value="PAS-like_dom_sf"/>
</dbReference>
<feature type="region of interest" description="Disordered" evidence="1">
    <location>
        <begin position="621"/>
        <end position="640"/>
    </location>
</feature>
<dbReference type="NCBIfam" id="TIGR00254">
    <property type="entry name" value="GGDEF"/>
    <property type="match status" value="1"/>
</dbReference>
<feature type="compositionally biased region" description="Low complexity" evidence="1">
    <location>
        <begin position="625"/>
        <end position="640"/>
    </location>
</feature>
<evidence type="ECO:0000259" key="2">
    <source>
        <dbReference type="PROSITE" id="PS50887"/>
    </source>
</evidence>
<organism evidence="3 4">
    <name type="scientific">Noviherbaspirillum galbum</name>
    <dbReference type="NCBI Taxonomy" id="2709383"/>
    <lineage>
        <taxon>Bacteria</taxon>
        <taxon>Pseudomonadati</taxon>
        <taxon>Pseudomonadota</taxon>
        <taxon>Betaproteobacteria</taxon>
        <taxon>Burkholderiales</taxon>
        <taxon>Oxalobacteraceae</taxon>
        <taxon>Noviherbaspirillum</taxon>
    </lineage>
</organism>
<dbReference type="InterPro" id="IPR013655">
    <property type="entry name" value="PAS_fold_3"/>
</dbReference>
<dbReference type="FunFam" id="3.30.70.270:FF:000001">
    <property type="entry name" value="Diguanylate cyclase domain protein"/>
    <property type="match status" value="1"/>
</dbReference>
<dbReference type="InterPro" id="IPR029016">
    <property type="entry name" value="GAF-like_dom_sf"/>
</dbReference>
<sequence>MSQACLTTTNADDKIMEISPHLLSARIISALKNAGQLAFEWRIDEDELMLIGGLCNVLRLRQVGTQSRACDTTVALLDCIHQGDRVRYLADLHAALKERDDRSNIFHRTEVRLRTADGRWQWIALRARVVERDASGRARRMAGNFSNIHEKRGKEESRLWEHRLQEVLRMSNQAIVRIKDRSALFSEICRIAVEHGGFQAAWIDLMQGGDDVFTLAAEHQRGPRDEDASILSPSLLCVARRMAAAAMRRKCVQTSGDCIGHHSATMSLASLPIFAGEHPTGTLNLCAGQEDYFGDDDDRKSVLQELATNLSCAVQQLEQESLQRGQNHILNLIATGAPLHDILLQLSRFVEERSGRVDCRIVDLHAEEEPGLPQAFPDAGLARWPIRFKGAPSARVTPIRRQPDSTWPILGHDGKQHGELNLHFKVPGTLLGKEREAIAIALRLASIAIEGRVTEERIRFLAHYDGLTGLPNRFLFKEYFELALRSAKRHHKKFAVLFLDLDKFKEINDTHGHDAGDAVLREVARRLKACLRHSDKIARMGGDEFYVLIEDLEDGRHAADVAEKLLDAAARPILFGTHECQVGVSIGISLYPDHGVTAASLIGNADAAMYQAKQTGRNGYRIHGKTGATRKAATATQDAG</sequence>
<dbReference type="InterPro" id="IPR001610">
    <property type="entry name" value="PAC"/>
</dbReference>
<dbReference type="InterPro" id="IPR003018">
    <property type="entry name" value="GAF"/>
</dbReference>
<dbReference type="InterPro" id="IPR043128">
    <property type="entry name" value="Rev_trsase/Diguanyl_cyclase"/>
</dbReference>
<dbReference type="SMART" id="SM00086">
    <property type="entry name" value="PAC"/>
    <property type="match status" value="1"/>
</dbReference>
<accession>A0A6B3SW18</accession>
<proteinExistence type="predicted"/>
<dbReference type="Gene3D" id="3.30.450.20">
    <property type="entry name" value="PAS domain"/>
    <property type="match status" value="1"/>
</dbReference>
<evidence type="ECO:0000256" key="1">
    <source>
        <dbReference type="SAM" id="MobiDB-lite"/>
    </source>
</evidence>
<name>A0A6B3SW18_9BURK</name>
<dbReference type="Proteomes" id="UP000482155">
    <property type="component" value="Unassembled WGS sequence"/>
</dbReference>
<dbReference type="InterPro" id="IPR000014">
    <property type="entry name" value="PAS"/>
</dbReference>
<dbReference type="RefSeq" id="WP_163963466.1">
    <property type="nucleotide sequence ID" value="NZ_JAAIVB010000038.1"/>
</dbReference>
<dbReference type="AlphaFoldDB" id="A0A6B3SW18"/>
<comment type="caution">
    <text evidence="3">The sequence shown here is derived from an EMBL/GenBank/DDBJ whole genome shotgun (WGS) entry which is preliminary data.</text>
</comment>
<dbReference type="GO" id="GO:0003824">
    <property type="term" value="F:catalytic activity"/>
    <property type="evidence" value="ECO:0007669"/>
    <property type="project" value="UniProtKB-ARBA"/>
</dbReference>
<dbReference type="SUPFAM" id="SSF55073">
    <property type="entry name" value="Nucleotide cyclase"/>
    <property type="match status" value="1"/>
</dbReference>
<protein>
    <submittedName>
        <fullName evidence="3">Diguanylate cyclase</fullName>
    </submittedName>
</protein>
<dbReference type="InterPro" id="IPR052163">
    <property type="entry name" value="DGC-Regulatory_Protein"/>
</dbReference>
<dbReference type="SUPFAM" id="SSF55785">
    <property type="entry name" value="PYP-like sensor domain (PAS domain)"/>
    <property type="match status" value="1"/>
</dbReference>
<dbReference type="Pfam" id="PF00990">
    <property type="entry name" value="GGDEF"/>
    <property type="match status" value="1"/>
</dbReference>
<dbReference type="CDD" id="cd00130">
    <property type="entry name" value="PAS"/>
    <property type="match status" value="1"/>
</dbReference>
<dbReference type="PROSITE" id="PS50887">
    <property type="entry name" value="GGDEF"/>
    <property type="match status" value="1"/>
</dbReference>
<dbReference type="Pfam" id="PF08447">
    <property type="entry name" value="PAS_3"/>
    <property type="match status" value="1"/>
</dbReference>
<feature type="domain" description="GGDEF" evidence="2">
    <location>
        <begin position="492"/>
        <end position="625"/>
    </location>
</feature>
<dbReference type="Gene3D" id="3.30.70.270">
    <property type="match status" value="1"/>
</dbReference>
<dbReference type="EMBL" id="JAAIVB010000038">
    <property type="protein sequence ID" value="NEX61839.1"/>
    <property type="molecule type" value="Genomic_DNA"/>
</dbReference>
<dbReference type="Gene3D" id="3.30.450.40">
    <property type="match status" value="1"/>
</dbReference>
<keyword evidence="4" id="KW-1185">Reference proteome</keyword>
<dbReference type="SMART" id="SM00267">
    <property type="entry name" value="GGDEF"/>
    <property type="match status" value="1"/>
</dbReference>
<dbReference type="Pfam" id="PF13185">
    <property type="entry name" value="GAF_2"/>
    <property type="match status" value="1"/>
</dbReference>
<dbReference type="SUPFAM" id="SSF55781">
    <property type="entry name" value="GAF domain-like"/>
    <property type="match status" value="1"/>
</dbReference>
<dbReference type="PANTHER" id="PTHR46663:SF2">
    <property type="entry name" value="GGDEF DOMAIN-CONTAINING PROTEIN"/>
    <property type="match status" value="1"/>
</dbReference>
<evidence type="ECO:0000313" key="3">
    <source>
        <dbReference type="EMBL" id="NEX61839.1"/>
    </source>
</evidence>
<dbReference type="InterPro" id="IPR029787">
    <property type="entry name" value="Nucleotide_cyclase"/>
</dbReference>
<evidence type="ECO:0000313" key="4">
    <source>
        <dbReference type="Proteomes" id="UP000482155"/>
    </source>
</evidence>
<dbReference type="InterPro" id="IPR000160">
    <property type="entry name" value="GGDEF_dom"/>
</dbReference>